<dbReference type="InterPro" id="IPR036397">
    <property type="entry name" value="RNaseH_sf"/>
</dbReference>
<dbReference type="EC" id="2.7.7.7" evidence="11 12"/>
<dbReference type="SUPFAM" id="SSF47807">
    <property type="entry name" value="5' to 3' exonuclease, C-terminal subdomain"/>
    <property type="match status" value="1"/>
</dbReference>
<dbReference type="Pfam" id="PF01367">
    <property type="entry name" value="5_3_exonuc"/>
    <property type="match status" value="1"/>
</dbReference>
<feature type="region of interest" description="Disordered" evidence="13">
    <location>
        <begin position="1"/>
        <end position="23"/>
    </location>
</feature>
<keyword evidence="6 12" id="KW-0269">Exonuclease</keyword>
<protein>
    <recommendedName>
        <fullName evidence="11 12">DNA polymerase I</fullName>
        <ecNumber evidence="11 12">2.7.7.7</ecNumber>
    </recommendedName>
</protein>
<evidence type="ECO:0000256" key="1">
    <source>
        <dbReference type="ARBA" id="ARBA00007705"/>
    </source>
</evidence>
<evidence type="ECO:0000256" key="4">
    <source>
        <dbReference type="ARBA" id="ARBA00022705"/>
    </source>
</evidence>
<evidence type="ECO:0000256" key="8">
    <source>
        <dbReference type="ARBA" id="ARBA00023125"/>
    </source>
</evidence>
<evidence type="ECO:0000256" key="9">
    <source>
        <dbReference type="ARBA" id="ARBA00023204"/>
    </source>
</evidence>
<dbReference type="SUPFAM" id="SSF53098">
    <property type="entry name" value="Ribonuclease H-like"/>
    <property type="match status" value="1"/>
</dbReference>
<dbReference type="NCBIfam" id="NF004397">
    <property type="entry name" value="PRK05755.1"/>
    <property type="match status" value="1"/>
</dbReference>
<dbReference type="NCBIfam" id="TIGR00593">
    <property type="entry name" value="pola"/>
    <property type="match status" value="1"/>
</dbReference>
<evidence type="ECO:0000259" key="15">
    <source>
        <dbReference type="SMART" id="SM00482"/>
    </source>
</evidence>
<dbReference type="InterPro" id="IPR018320">
    <property type="entry name" value="DNA_polymerase_1"/>
</dbReference>
<accession>A0ABQ2M7N6</accession>
<feature type="domain" description="5'-3' exonuclease" evidence="14">
    <location>
        <begin position="29"/>
        <end position="289"/>
    </location>
</feature>
<keyword evidence="8 12" id="KW-0238">DNA-binding</keyword>
<evidence type="ECO:0000256" key="11">
    <source>
        <dbReference type="NCBIfam" id="TIGR00593"/>
    </source>
</evidence>
<dbReference type="CDD" id="cd09898">
    <property type="entry name" value="H3TH_53EXO"/>
    <property type="match status" value="1"/>
</dbReference>
<evidence type="ECO:0000256" key="12">
    <source>
        <dbReference type="RuleBase" id="RU004460"/>
    </source>
</evidence>
<dbReference type="Gene3D" id="3.30.420.10">
    <property type="entry name" value="Ribonuclease H-like superfamily/Ribonuclease H"/>
    <property type="match status" value="1"/>
</dbReference>
<evidence type="ECO:0000256" key="7">
    <source>
        <dbReference type="ARBA" id="ARBA00022932"/>
    </source>
</evidence>
<dbReference type="SMART" id="SM00475">
    <property type="entry name" value="53EXOc"/>
    <property type="match status" value="1"/>
</dbReference>
<keyword evidence="4 12" id="KW-0235">DNA replication</keyword>
<dbReference type="InterPro" id="IPR001098">
    <property type="entry name" value="DNA-dir_DNA_pol_A_palm_dom"/>
</dbReference>
<dbReference type="Pfam" id="PF00476">
    <property type="entry name" value="DNA_pol_A"/>
    <property type="match status" value="1"/>
</dbReference>
<dbReference type="PRINTS" id="PR00868">
    <property type="entry name" value="DNAPOLI"/>
</dbReference>
<dbReference type="InterPro" id="IPR002421">
    <property type="entry name" value="5-3_exonuclease"/>
</dbReference>
<comment type="similarity">
    <text evidence="1 12">Belongs to the DNA polymerase type-A family.</text>
</comment>
<evidence type="ECO:0000256" key="3">
    <source>
        <dbReference type="ARBA" id="ARBA00022695"/>
    </source>
</evidence>
<dbReference type="Gene3D" id="3.40.50.1010">
    <property type="entry name" value="5'-nuclease"/>
    <property type="match status" value="1"/>
</dbReference>
<dbReference type="CDD" id="cd06140">
    <property type="entry name" value="DNA_polA_I_Bacillus_like_exo"/>
    <property type="match status" value="1"/>
</dbReference>
<keyword evidence="6 12" id="KW-0540">Nuclease</keyword>
<evidence type="ECO:0000313" key="17">
    <source>
        <dbReference type="Proteomes" id="UP000642509"/>
    </source>
</evidence>
<dbReference type="PANTHER" id="PTHR10133:SF27">
    <property type="entry name" value="DNA POLYMERASE NU"/>
    <property type="match status" value="1"/>
</dbReference>
<name>A0ABQ2M7N6_9MICC</name>
<evidence type="ECO:0000256" key="13">
    <source>
        <dbReference type="SAM" id="MobiDB-lite"/>
    </source>
</evidence>
<keyword evidence="7 12" id="KW-0239">DNA-directed DNA polymerase</keyword>
<keyword evidence="17" id="KW-1185">Reference proteome</keyword>
<dbReference type="Gene3D" id="1.10.150.20">
    <property type="entry name" value="5' to 3' exonuclease, C-terminal subdomain"/>
    <property type="match status" value="2"/>
</dbReference>
<dbReference type="SMART" id="SM00279">
    <property type="entry name" value="HhH2"/>
    <property type="match status" value="1"/>
</dbReference>
<dbReference type="EMBL" id="BMLQ01000008">
    <property type="protein sequence ID" value="GGO47911.1"/>
    <property type="molecule type" value="Genomic_DNA"/>
</dbReference>
<dbReference type="InterPro" id="IPR020046">
    <property type="entry name" value="5-3_exonucl_a-hlix_arch_N"/>
</dbReference>
<proteinExistence type="inferred from homology"/>
<evidence type="ECO:0000256" key="5">
    <source>
        <dbReference type="ARBA" id="ARBA00022763"/>
    </source>
</evidence>
<dbReference type="PANTHER" id="PTHR10133">
    <property type="entry name" value="DNA POLYMERASE I"/>
    <property type="match status" value="1"/>
</dbReference>
<evidence type="ECO:0000256" key="6">
    <source>
        <dbReference type="ARBA" id="ARBA00022839"/>
    </source>
</evidence>
<gene>
    <name evidence="12 16" type="primary">polA</name>
    <name evidence="16" type="ORF">GCM10010977_26270</name>
</gene>
<evidence type="ECO:0000256" key="10">
    <source>
        <dbReference type="ARBA" id="ARBA00049244"/>
    </source>
</evidence>
<dbReference type="Proteomes" id="UP000642509">
    <property type="component" value="Unassembled WGS sequence"/>
</dbReference>
<dbReference type="SMART" id="SM00482">
    <property type="entry name" value="POLAc"/>
    <property type="match status" value="1"/>
</dbReference>
<organism evidence="16 17">
    <name type="scientific">Citricoccus zhacaiensis</name>
    <dbReference type="NCBI Taxonomy" id="489142"/>
    <lineage>
        <taxon>Bacteria</taxon>
        <taxon>Bacillati</taxon>
        <taxon>Actinomycetota</taxon>
        <taxon>Actinomycetes</taxon>
        <taxon>Micrococcales</taxon>
        <taxon>Micrococcaceae</taxon>
        <taxon>Citricoccus</taxon>
    </lineage>
</organism>
<keyword evidence="2 12" id="KW-0808">Transferase</keyword>
<dbReference type="Gene3D" id="3.30.70.370">
    <property type="match status" value="1"/>
</dbReference>
<feature type="domain" description="DNA-directed DNA polymerase family A palm" evidence="15">
    <location>
        <begin position="743"/>
        <end position="950"/>
    </location>
</feature>
<dbReference type="InterPro" id="IPR019760">
    <property type="entry name" value="DNA-dir_DNA_pol_A_CS"/>
</dbReference>
<dbReference type="CDD" id="cd08637">
    <property type="entry name" value="DNA_pol_A_pol_I_C"/>
    <property type="match status" value="1"/>
</dbReference>
<dbReference type="Gene3D" id="1.20.1060.10">
    <property type="entry name" value="Taq DNA Polymerase, Chain T, domain 4"/>
    <property type="match status" value="1"/>
</dbReference>
<dbReference type="InterPro" id="IPR020045">
    <property type="entry name" value="DNA_polI_H3TH"/>
</dbReference>
<dbReference type="InterPro" id="IPR036279">
    <property type="entry name" value="5-3_exonuclease_C_sf"/>
</dbReference>
<dbReference type="InterPro" id="IPR043502">
    <property type="entry name" value="DNA/RNA_pol_sf"/>
</dbReference>
<dbReference type="InterPro" id="IPR008918">
    <property type="entry name" value="HhH2"/>
</dbReference>
<comment type="function">
    <text evidence="12">In addition to polymerase activity, this DNA polymerase exhibits 5'-3' exonuclease activity.</text>
</comment>
<dbReference type="InterPro" id="IPR002298">
    <property type="entry name" value="DNA_polymerase_A"/>
</dbReference>
<dbReference type="SUPFAM" id="SSF88723">
    <property type="entry name" value="PIN domain-like"/>
    <property type="match status" value="1"/>
</dbReference>
<reference evidence="17" key="1">
    <citation type="journal article" date="2019" name="Int. J. Syst. Evol. Microbiol.">
        <title>The Global Catalogue of Microorganisms (GCM) 10K type strain sequencing project: providing services to taxonomists for standard genome sequencing and annotation.</title>
        <authorList>
            <consortium name="The Broad Institute Genomics Platform"/>
            <consortium name="The Broad Institute Genome Sequencing Center for Infectious Disease"/>
            <person name="Wu L."/>
            <person name="Ma J."/>
        </authorList>
    </citation>
    <scope>NUCLEOTIDE SEQUENCE [LARGE SCALE GENOMIC DNA]</scope>
    <source>
        <strain evidence="17">CGMCC 1.7064</strain>
    </source>
</reference>
<keyword evidence="5 12" id="KW-0227">DNA damage</keyword>
<keyword evidence="12" id="KW-0378">Hydrolase</keyword>
<dbReference type="Pfam" id="PF02739">
    <property type="entry name" value="5_3_exonuc_N"/>
    <property type="match status" value="1"/>
</dbReference>
<keyword evidence="9 12" id="KW-0234">DNA repair</keyword>
<dbReference type="SUPFAM" id="SSF56672">
    <property type="entry name" value="DNA/RNA polymerases"/>
    <property type="match status" value="1"/>
</dbReference>
<dbReference type="CDD" id="cd09859">
    <property type="entry name" value="PIN_53EXO"/>
    <property type="match status" value="1"/>
</dbReference>
<dbReference type="InterPro" id="IPR012337">
    <property type="entry name" value="RNaseH-like_sf"/>
</dbReference>
<feature type="compositionally biased region" description="Low complexity" evidence="13">
    <location>
        <begin position="10"/>
        <end position="23"/>
    </location>
</feature>
<evidence type="ECO:0000313" key="16">
    <source>
        <dbReference type="EMBL" id="GGO47911.1"/>
    </source>
</evidence>
<comment type="catalytic activity">
    <reaction evidence="10 12">
        <text>DNA(n) + a 2'-deoxyribonucleoside 5'-triphosphate = DNA(n+1) + diphosphate</text>
        <dbReference type="Rhea" id="RHEA:22508"/>
        <dbReference type="Rhea" id="RHEA-COMP:17339"/>
        <dbReference type="Rhea" id="RHEA-COMP:17340"/>
        <dbReference type="ChEBI" id="CHEBI:33019"/>
        <dbReference type="ChEBI" id="CHEBI:61560"/>
        <dbReference type="ChEBI" id="CHEBI:173112"/>
        <dbReference type="EC" id="2.7.7.7"/>
    </reaction>
</comment>
<sequence length="987" mass="106749">MTIRLAPVTDSSNPAPDSAVPAAPPAADQRLLVIDGHSMAFRAFYALPVDNFATDTGQHTNAVYGFTTMLLTMIRQQKPTHVAVAFDLDTPTFRSEEYTEYKAGRSKTPEEFHGQINLIIKVMEAMNIPTVSVDGFEADDIVATFAAQAEAAGWDTRVVSGDRDAFQLITDQTTVLYPKKGVSDIPPMDAAAIIEKYGVAPERYPDLAALVGETADNLPGVPGVGPKTAAKWINLYGTVEDVLEHADEIKGKAGQSLRDHADDVRRNRRLNHLLRDMELPVALEATELTHPDHEQVEELFDALQFNTVRQRLFDTLAERLGGEPEAAPVEATPEFTVLTPDAAGAAALESFLSEHAANLMGVHVVLDGPAILPKRKIPAPGDYGVAIGAALVAEVRGGADTAGTHTGQAEKAAVYVDLRLPSGNTSAEDTTPDAGPGPVLAAYLAEAGHPKAIYDLKAVAKALSAAGHRTALGTDVVLAGVVDDVLLSAYLIQPDRRGYGLDALVQTYLQSTLEMEDDPTQAGDQLELDLDSAADEGASSEEAVLQARAAASVRAGWMVRRLSEVFSPALIERGAQQLLLDLEIPLAEVMVDMELAGIAVDRPVLDGLFADFTERMEAAQESAWASVSEVTGGEKVNLGSPKQLQTLLFEKLDMPKTRKTKTGYSTDVESLNDLLNQTQHPFLENLMLHRDATKLRQTVEGLRDTVAEDGRIHTTYSQTAAATGRLSSLHPNLQNIPVRTEAGRKIRDVFVVGEGYGTLLTADYSQIEMRIMAHLSEDEALIQAFRDGEDLHRFVGAQVFGVDPADVSGEMRAKVKAMSYGLAYGLSSFGLSKQLQIPVDEARGLMKGYFDRFGAVRDYLKDVVAQARRDGFTATIKGRRRYLPDLNSDNRQLRDMAERAALNAPIQGSAADIIKQAMLDVQLAINEQGLRSRMLLQVHDELILEVPDDELEAATALLEDKMGQAAQLSVPLDVNVGVGRSWHDAAH</sequence>
<dbReference type="InterPro" id="IPR029060">
    <property type="entry name" value="PIN-like_dom_sf"/>
</dbReference>
<dbReference type="PROSITE" id="PS00447">
    <property type="entry name" value="DNA_POLYMERASE_A"/>
    <property type="match status" value="1"/>
</dbReference>
<evidence type="ECO:0000256" key="2">
    <source>
        <dbReference type="ARBA" id="ARBA00022679"/>
    </source>
</evidence>
<evidence type="ECO:0000259" key="14">
    <source>
        <dbReference type="SMART" id="SM00475"/>
    </source>
</evidence>
<comment type="caution">
    <text evidence="16">The sequence shown here is derived from an EMBL/GenBank/DDBJ whole genome shotgun (WGS) entry which is preliminary data.</text>
</comment>
<keyword evidence="3 12" id="KW-0548">Nucleotidyltransferase</keyword>